<reference evidence="2 3" key="1">
    <citation type="submission" date="2018-09" db="EMBL/GenBank/DDBJ databases">
        <title>Nesterenkonia natronophila sp. nov., an alkaliphilic actinobacteriume isolated from a soda lake, and emended description of the genus Nesterenkonia.</title>
        <authorList>
            <person name="Menes R.J."/>
            <person name="Iriarte A."/>
        </authorList>
    </citation>
    <scope>NUCLEOTIDE SEQUENCE [LARGE SCALE GENOMIC DNA]</scope>
    <source>
        <strain evidence="2 3">M8</strain>
    </source>
</reference>
<feature type="region of interest" description="Disordered" evidence="1">
    <location>
        <begin position="494"/>
        <end position="515"/>
    </location>
</feature>
<dbReference type="Gene3D" id="3.60.20.40">
    <property type="match status" value="1"/>
</dbReference>
<dbReference type="Pfam" id="PF01019">
    <property type="entry name" value="G_glu_transpept"/>
    <property type="match status" value="1"/>
</dbReference>
<evidence type="ECO:0000313" key="2">
    <source>
        <dbReference type="EMBL" id="RJN31977.1"/>
    </source>
</evidence>
<dbReference type="SUPFAM" id="SSF56235">
    <property type="entry name" value="N-terminal nucleophile aminohydrolases (Ntn hydrolases)"/>
    <property type="match status" value="1"/>
</dbReference>
<keyword evidence="3" id="KW-1185">Reference proteome</keyword>
<protein>
    <submittedName>
        <fullName evidence="2">Gamma-glutamyltranspeptidase</fullName>
    </submittedName>
</protein>
<dbReference type="InterPro" id="IPR052896">
    <property type="entry name" value="GGT-like_enzyme"/>
</dbReference>
<name>A0A3A4F9Z3_9MICC</name>
<dbReference type="PANTHER" id="PTHR43881:SF1">
    <property type="entry name" value="GAMMA-GLUTAMYLTRANSPEPTIDASE (AFU_ORTHOLOGUE AFUA_4G13580)"/>
    <property type="match status" value="1"/>
</dbReference>
<comment type="caution">
    <text evidence="2">The sequence shown here is derived from an EMBL/GenBank/DDBJ whole genome shotgun (WGS) entry which is preliminary data.</text>
</comment>
<dbReference type="PRINTS" id="PR01210">
    <property type="entry name" value="GGTRANSPTASE"/>
</dbReference>
<dbReference type="RefSeq" id="WP_119902766.1">
    <property type="nucleotide sequence ID" value="NZ_QYZP01000002.1"/>
</dbReference>
<proteinExistence type="predicted"/>
<dbReference type="InterPro" id="IPR043137">
    <property type="entry name" value="GGT_ssub_C"/>
</dbReference>
<organism evidence="2 3">
    <name type="scientific">Nesterenkonia natronophila</name>
    <dbReference type="NCBI Taxonomy" id="2174932"/>
    <lineage>
        <taxon>Bacteria</taxon>
        <taxon>Bacillati</taxon>
        <taxon>Actinomycetota</taxon>
        <taxon>Actinomycetes</taxon>
        <taxon>Micrococcales</taxon>
        <taxon>Micrococcaceae</taxon>
        <taxon>Nesterenkonia</taxon>
    </lineage>
</organism>
<dbReference type="AlphaFoldDB" id="A0A3A4F9Z3"/>
<dbReference type="PANTHER" id="PTHR43881">
    <property type="entry name" value="GAMMA-GLUTAMYLTRANSPEPTIDASE (AFU_ORTHOLOGUE AFUA_4G13580)"/>
    <property type="match status" value="1"/>
</dbReference>
<dbReference type="EMBL" id="QYZP01000002">
    <property type="protein sequence ID" value="RJN31977.1"/>
    <property type="molecule type" value="Genomic_DNA"/>
</dbReference>
<sequence length="515" mass="54189">MSSHHSQGAVATSHYLATEAGADALRAGGNAIDAAISAAAALCVLYPNNVALGGDMVAVVRSPSGKVQFVNATGPAAADQSLESLRTKHGKKMPERGLDTITLPGGVRGWQKLSDLGGVLTWAQRLEAARNFAAAGAPVASSVAKALQTNKELLSSDNGARGVFFSDGEPLARGETLVQPALAGSFDALIARGPEDFYVGELSRRWREGLQHLGRRISAQEAAEYAPTVESPMTADVMGLRIYTGGPNTQGFSLLRTMQKLAQEGVKAPLGADANRLAGFFDEGNRIRDAHLADPRSMSITGEELLTVSAPDWAPILPPATGDTVGLSAVSSDGWAISLVQSLFKGFGSGILEPETGILFQNRGASYSLDPAHPAAIKPGMRPPHTLMPVVVEEAGRLKYVNATMGGQAQPQIHAQLLLQLLAGRSPQEATSSPRWITGVKTESDPVTPLIMEADLDEEARSVLDTSDYGVTRVPPRDEKLGHSNVIEISADSAEHTVYRASSDPRSDGSAVIVR</sequence>
<feature type="compositionally biased region" description="Basic and acidic residues" evidence="1">
    <location>
        <begin position="494"/>
        <end position="507"/>
    </location>
</feature>
<dbReference type="Proteomes" id="UP000266615">
    <property type="component" value="Unassembled WGS sequence"/>
</dbReference>
<dbReference type="InterPro" id="IPR029055">
    <property type="entry name" value="Ntn_hydrolases_N"/>
</dbReference>
<accession>A0A3A4F9Z3</accession>
<gene>
    <name evidence="2" type="ORF">D3250_07700</name>
</gene>
<dbReference type="OrthoDB" id="9781342at2"/>
<evidence type="ECO:0000256" key="1">
    <source>
        <dbReference type="SAM" id="MobiDB-lite"/>
    </source>
</evidence>
<evidence type="ECO:0000313" key="3">
    <source>
        <dbReference type="Proteomes" id="UP000266615"/>
    </source>
</evidence>